<comment type="caution">
    <text evidence="4">The sequence shown here is derived from an EMBL/GenBank/DDBJ whole genome shotgun (WGS) entry which is preliminary data.</text>
</comment>
<dbReference type="Gene3D" id="2.60.120.10">
    <property type="entry name" value="Jelly Rolls"/>
    <property type="match status" value="2"/>
</dbReference>
<dbReference type="InterPro" id="IPR011051">
    <property type="entry name" value="RmlC_Cupin_sf"/>
</dbReference>
<name>A0AAV1IIT2_9CHLO</name>
<evidence type="ECO:0000256" key="1">
    <source>
        <dbReference type="ARBA" id="ARBA00022723"/>
    </source>
</evidence>
<evidence type="ECO:0000313" key="4">
    <source>
        <dbReference type="EMBL" id="CAK0786340.1"/>
    </source>
</evidence>
<evidence type="ECO:0000259" key="3">
    <source>
        <dbReference type="SMART" id="SM00835"/>
    </source>
</evidence>
<dbReference type="InterPro" id="IPR051610">
    <property type="entry name" value="GPI/OXD"/>
</dbReference>
<dbReference type="GO" id="GO:0046872">
    <property type="term" value="F:metal ion binding"/>
    <property type="evidence" value="ECO:0007669"/>
    <property type="project" value="UniProtKB-KW"/>
</dbReference>
<dbReference type="EMBL" id="CAUYUE010000014">
    <property type="protein sequence ID" value="CAK0786340.1"/>
    <property type="molecule type" value="Genomic_DNA"/>
</dbReference>
<dbReference type="PANTHER" id="PTHR35848">
    <property type="entry name" value="OXALATE-BINDING PROTEIN"/>
    <property type="match status" value="1"/>
</dbReference>
<dbReference type="Proteomes" id="UP001314263">
    <property type="component" value="Unassembled WGS sequence"/>
</dbReference>
<dbReference type="SUPFAM" id="SSF51182">
    <property type="entry name" value="RmlC-like cupins"/>
    <property type="match status" value="1"/>
</dbReference>
<gene>
    <name evidence="4" type="ORF">CVIRNUC_009553</name>
</gene>
<dbReference type="InterPro" id="IPR006045">
    <property type="entry name" value="Cupin_1"/>
</dbReference>
<evidence type="ECO:0000313" key="5">
    <source>
        <dbReference type="Proteomes" id="UP001314263"/>
    </source>
</evidence>
<keyword evidence="1" id="KW-0479">Metal-binding</keyword>
<feature type="chain" id="PRO_5043572718" description="Cupin type-1 domain-containing protein" evidence="2">
    <location>
        <begin position="21"/>
        <end position="393"/>
    </location>
</feature>
<evidence type="ECO:0000256" key="2">
    <source>
        <dbReference type="SAM" id="SignalP"/>
    </source>
</evidence>
<dbReference type="PANTHER" id="PTHR35848:SF9">
    <property type="entry name" value="SLL1358 PROTEIN"/>
    <property type="match status" value="1"/>
</dbReference>
<keyword evidence="2" id="KW-0732">Signal</keyword>
<feature type="domain" description="Cupin type-1" evidence="3">
    <location>
        <begin position="226"/>
        <end position="370"/>
    </location>
</feature>
<keyword evidence="5" id="KW-1185">Reference proteome</keyword>
<accession>A0AAV1IIT2</accession>
<dbReference type="Pfam" id="PF00190">
    <property type="entry name" value="Cupin_1"/>
    <property type="match status" value="2"/>
</dbReference>
<reference evidence="4 5" key="1">
    <citation type="submission" date="2023-10" db="EMBL/GenBank/DDBJ databases">
        <authorList>
            <person name="Maclean D."/>
            <person name="Macfadyen A."/>
        </authorList>
    </citation>
    <scope>NUCLEOTIDE SEQUENCE [LARGE SCALE GENOMIC DNA]</scope>
</reference>
<feature type="domain" description="Cupin type-1" evidence="3">
    <location>
        <begin position="28"/>
        <end position="174"/>
    </location>
</feature>
<sequence length="393" mass="41024">MARLAFLLACAAFHLAITRADQATSYKLQLSGGGPQIFPGGAFKPANTDNFPASKHLSGAIVALNPNALRAPHWHTPAEWGFVVDGVCRVAAVEQGANLTASSLEYQPGDVWYFGSNVAHSVMGVDPDGCSYVSVWNNGTFNEHTQSMELSTWVALLPPTILSQLTNTSTSVLTGGLPYLTPANTTSTNQLRNSTVDIFLPQAADGADLDVNSTVPVTAPQESPRYGLKAAKPQMSVDNVGSFVFEDASLFPAAKDMWGGVLHLEPGAMRSSHWHLGSDEWQYVVNGTNIEVGNYVGNGTLAVASLGTGDVGVSPQGAPHYVKNNGKLAADILMVFTGAADSGIDLAGVLGSFPAQWVAATLNTTADFAKGLALNAEPSLAGFVAPPAASQIL</sequence>
<dbReference type="AlphaFoldDB" id="A0AAV1IIT2"/>
<proteinExistence type="predicted"/>
<feature type="signal peptide" evidence="2">
    <location>
        <begin position="1"/>
        <end position="20"/>
    </location>
</feature>
<organism evidence="4 5">
    <name type="scientific">Coccomyxa viridis</name>
    <dbReference type="NCBI Taxonomy" id="1274662"/>
    <lineage>
        <taxon>Eukaryota</taxon>
        <taxon>Viridiplantae</taxon>
        <taxon>Chlorophyta</taxon>
        <taxon>core chlorophytes</taxon>
        <taxon>Trebouxiophyceae</taxon>
        <taxon>Trebouxiophyceae incertae sedis</taxon>
        <taxon>Coccomyxaceae</taxon>
        <taxon>Coccomyxa</taxon>
    </lineage>
</organism>
<dbReference type="InterPro" id="IPR014710">
    <property type="entry name" value="RmlC-like_jellyroll"/>
</dbReference>
<protein>
    <recommendedName>
        <fullName evidence="3">Cupin type-1 domain-containing protein</fullName>
    </recommendedName>
</protein>
<dbReference type="SMART" id="SM00835">
    <property type="entry name" value="Cupin_1"/>
    <property type="match status" value="2"/>
</dbReference>